<dbReference type="Pfam" id="PF26002">
    <property type="entry name" value="Beta-barrel_AprE"/>
    <property type="match status" value="1"/>
</dbReference>
<feature type="domain" description="AprE-like beta-barrel" evidence="3">
    <location>
        <begin position="370"/>
        <end position="463"/>
    </location>
</feature>
<evidence type="ECO:0000313" key="4">
    <source>
        <dbReference type="EMBL" id="UUL82576.1"/>
    </source>
</evidence>
<evidence type="ECO:0000256" key="2">
    <source>
        <dbReference type="SAM" id="Phobius"/>
    </source>
</evidence>
<keyword evidence="5" id="KW-1185">Reference proteome</keyword>
<dbReference type="EMBL" id="CP101740">
    <property type="protein sequence ID" value="UUL82576.1"/>
    <property type="molecule type" value="Genomic_DNA"/>
</dbReference>
<proteinExistence type="predicted"/>
<dbReference type="Proteomes" id="UP001058533">
    <property type="component" value="Chromosome"/>
</dbReference>
<name>A0ABY5LCY8_9SPHN</name>
<dbReference type="PRINTS" id="PR01490">
    <property type="entry name" value="RTXTOXIND"/>
</dbReference>
<keyword evidence="2" id="KW-0472">Membrane</keyword>
<dbReference type="Gene3D" id="2.40.30.170">
    <property type="match status" value="1"/>
</dbReference>
<accession>A0ABY5LCY8</accession>
<feature type="region of interest" description="Disordered" evidence="1">
    <location>
        <begin position="1"/>
        <end position="72"/>
    </location>
</feature>
<reference evidence="4" key="1">
    <citation type="submission" date="2022-07" db="EMBL/GenBank/DDBJ databases">
        <title>Sphingomonas sp. nov., a novel bacterium isolated from the north slope of the Mount Everest.</title>
        <authorList>
            <person name="Cui X."/>
            <person name="Liu Y."/>
        </authorList>
    </citation>
    <scope>NUCLEOTIDE SEQUENCE</scope>
    <source>
        <strain evidence="4">S5-59</strain>
    </source>
</reference>
<gene>
    <name evidence="4" type="ORF">NMP03_15620</name>
</gene>
<keyword evidence="2" id="KW-1133">Transmembrane helix</keyword>
<keyword evidence="2" id="KW-0812">Transmembrane</keyword>
<dbReference type="InterPro" id="IPR058982">
    <property type="entry name" value="Beta-barrel_AprE"/>
</dbReference>
<sequence length="484" mass="52832">MQNRDDRQTTGYSGPEDPLNGLSGVAGGRAAPTSLFDDGQVKASDPLDGIAESREGARRSPSTSDVSNDQPDTLLRREAIQHARETAFGQPIARFPVSWTWATLTTLLVIIVVAAIMFNQTFERTAIVPGSLDVDGGRAQLFVNQPGTVESVLVGEGEIVKKGQPLFTLANNSVAIDGRGLRENLEAGFDEQAAILNERKLSLRQLAIQRDSEALAAQRLIESEMLSLRGAFSHQNQRLKMAEEDLDVIKPVAERGFISGNAVRQRELVLLAARQAADETAGRLRVLQEQGARQRAVSAQAKYTTQQEATVLAEATSALNQRRIQSDVGARQQIVAPTTGRVSAVQISPGQIARPQFPLLAIIPKGRAIVAVLHIPSRSIGLIRVGQEVRMRYHAFPYQRFGAAKAVIRQVSQTLIRPEESPSGALSDEPAYRVIAIIDRNDITAYGTRHRLLPGMTFDADIILEKRSFADWILEPLRARGNHG</sequence>
<dbReference type="PANTHER" id="PTHR30386">
    <property type="entry name" value="MEMBRANE FUSION SUBUNIT OF EMRAB-TOLC MULTIDRUG EFFLUX PUMP"/>
    <property type="match status" value="1"/>
</dbReference>
<feature type="transmembrane region" description="Helical" evidence="2">
    <location>
        <begin position="99"/>
        <end position="118"/>
    </location>
</feature>
<dbReference type="PANTHER" id="PTHR30386:SF28">
    <property type="entry name" value="EXPORTED PROTEIN"/>
    <property type="match status" value="1"/>
</dbReference>
<evidence type="ECO:0000259" key="3">
    <source>
        <dbReference type="Pfam" id="PF26002"/>
    </source>
</evidence>
<evidence type="ECO:0000313" key="5">
    <source>
        <dbReference type="Proteomes" id="UP001058533"/>
    </source>
</evidence>
<dbReference type="RefSeq" id="WP_256506419.1">
    <property type="nucleotide sequence ID" value="NZ_CP101740.1"/>
</dbReference>
<evidence type="ECO:0000256" key="1">
    <source>
        <dbReference type="SAM" id="MobiDB-lite"/>
    </source>
</evidence>
<dbReference type="Gene3D" id="2.40.50.100">
    <property type="match status" value="1"/>
</dbReference>
<feature type="compositionally biased region" description="Polar residues" evidence="1">
    <location>
        <begin position="60"/>
        <end position="71"/>
    </location>
</feature>
<organism evidence="4 5">
    <name type="scientific">Sphingomonas qomolangmaensis</name>
    <dbReference type="NCBI Taxonomy" id="2918765"/>
    <lineage>
        <taxon>Bacteria</taxon>
        <taxon>Pseudomonadati</taxon>
        <taxon>Pseudomonadota</taxon>
        <taxon>Alphaproteobacteria</taxon>
        <taxon>Sphingomonadales</taxon>
        <taxon>Sphingomonadaceae</taxon>
        <taxon>Sphingomonas</taxon>
    </lineage>
</organism>
<protein>
    <submittedName>
        <fullName evidence="4">HlyD family efflux transporter periplasmic adaptor subunit</fullName>
    </submittedName>
</protein>
<dbReference type="InterPro" id="IPR050739">
    <property type="entry name" value="MFP"/>
</dbReference>